<dbReference type="InterPro" id="IPR013325">
    <property type="entry name" value="RNA_pol_sigma_r2"/>
</dbReference>
<dbReference type="NCBIfam" id="TIGR02937">
    <property type="entry name" value="sigma70-ECF"/>
    <property type="match status" value="1"/>
</dbReference>
<reference evidence="8" key="1">
    <citation type="submission" date="2021-01" db="EMBL/GenBank/DDBJ databases">
        <title>Whole genome shotgun sequence of Dactylosporangium siamense NBRC 106093.</title>
        <authorList>
            <person name="Komaki H."/>
            <person name="Tamura T."/>
        </authorList>
    </citation>
    <scope>NUCLEOTIDE SEQUENCE</scope>
    <source>
        <strain evidence="8">NBRC 106093</strain>
    </source>
</reference>
<protein>
    <submittedName>
        <fullName evidence="8">RNA polymerase sigma24 factor</fullName>
    </submittedName>
</protein>
<evidence type="ECO:0000256" key="1">
    <source>
        <dbReference type="ARBA" id="ARBA00010641"/>
    </source>
</evidence>
<dbReference type="PANTHER" id="PTHR43133">
    <property type="entry name" value="RNA POLYMERASE ECF-TYPE SIGMA FACTO"/>
    <property type="match status" value="1"/>
</dbReference>
<evidence type="ECO:0000259" key="6">
    <source>
        <dbReference type="Pfam" id="PF04542"/>
    </source>
</evidence>
<dbReference type="GO" id="GO:0006352">
    <property type="term" value="P:DNA-templated transcription initiation"/>
    <property type="evidence" value="ECO:0007669"/>
    <property type="project" value="InterPro"/>
</dbReference>
<dbReference type="InterPro" id="IPR007627">
    <property type="entry name" value="RNA_pol_sigma70_r2"/>
</dbReference>
<dbReference type="SUPFAM" id="SSF88659">
    <property type="entry name" value="Sigma3 and sigma4 domains of RNA polymerase sigma factors"/>
    <property type="match status" value="1"/>
</dbReference>
<evidence type="ECO:0000256" key="5">
    <source>
        <dbReference type="ARBA" id="ARBA00023163"/>
    </source>
</evidence>
<accession>A0A919PV33</accession>
<dbReference type="SUPFAM" id="SSF88946">
    <property type="entry name" value="Sigma2 domain of RNA polymerase sigma factors"/>
    <property type="match status" value="1"/>
</dbReference>
<comment type="similarity">
    <text evidence="1">Belongs to the sigma-70 factor family. ECF subfamily.</text>
</comment>
<dbReference type="Gene3D" id="1.10.10.10">
    <property type="entry name" value="Winged helix-like DNA-binding domain superfamily/Winged helix DNA-binding domain"/>
    <property type="match status" value="1"/>
</dbReference>
<dbReference type="CDD" id="cd06171">
    <property type="entry name" value="Sigma70_r4"/>
    <property type="match status" value="1"/>
</dbReference>
<keyword evidence="4" id="KW-0238">DNA-binding</keyword>
<dbReference type="EMBL" id="BONQ01000110">
    <property type="protein sequence ID" value="GIG48950.1"/>
    <property type="molecule type" value="Genomic_DNA"/>
</dbReference>
<dbReference type="GO" id="GO:0003677">
    <property type="term" value="F:DNA binding"/>
    <property type="evidence" value="ECO:0007669"/>
    <property type="project" value="UniProtKB-KW"/>
</dbReference>
<dbReference type="InterPro" id="IPR036388">
    <property type="entry name" value="WH-like_DNA-bd_sf"/>
</dbReference>
<feature type="domain" description="RNA polymerase sigma-70 region 2" evidence="6">
    <location>
        <begin position="18"/>
        <end position="81"/>
    </location>
</feature>
<keyword evidence="2" id="KW-0805">Transcription regulation</keyword>
<evidence type="ECO:0000313" key="8">
    <source>
        <dbReference type="EMBL" id="GIG48950.1"/>
    </source>
</evidence>
<dbReference type="InterPro" id="IPR014325">
    <property type="entry name" value="RNA_pol_sigma-E_actinobac"/>
</dbReference>
<proteinExistence type="inferred from homology"/>
<gene>
    <name evidence="8" type="ORF">Dsi01nite_069910</name>
</gene>
<sequence>MITTAGKPTTTADFAAFYHADYGRLTAQLYAYLGDAAEAEDVVQEAYLRAWQRWKTVSSYADPVAWVRRVAWNLATSRLRRVAVAARSLRTQRPVTVVEALGPERVALVAALRQLPDRERQALVLHYIADLPVDEIAEILGAPRGSVASWMSRGRARLADQLQGSDRT</sequence>
<dbReference type="PANTHER" id="PTHR43133:SF50">
    <property type="entry name" value="ECF RNA POLYMERASE SIGMA FACTOR SIGM"/>
    <property type="match status" value="1"/>
</dbReference>
<organism evidence="8 9">
    <name type="scientific">Dactylosporangium siamense</name>
    <dbReference type="NCBI Taxonomy" id="685454"/>
    <lineage>
        <taxon>Bacteria</taxon>
        <taxon>Bacillati</taxon>
        <taxon>Actinomycetota</taxon>
        <taxon>Actinomycetes</taxon>
        <taxon>Micromonosporales</taxon>
        <taxon>Micromonosporaceae</taxon>
        <taxon>Dactylosporangium</taxon>
    </lineage>
</organism>
<dbReference type="AlphaFoldDB" id="A0A919PV33"/>
<keyword evidence="9" id="KW-1185">Reference proteome</keyword>
<evidence type="ECO:0000256" key="4">
    <source>
        <dbReference type="ARBA" id="ARBA00023125"/>
    </source>
</evidence>
<name>A0A919PV33_9ACTN</name>
<dbReference type="RefSeq" id="WP_239136395.1">
    <property type="nucleotide sequence ID" value="NZ_BAAAVW010000020.1"/>
</dbReference>
<feature type="domain" description="RNA polymerase sigma factor 70 region 4 type 2" evidence="7">
    <location>
        <begin position="106"/>
        <end position="158"/>
    </location>
</feature>
<evidence type="ECO:0000256" key="2">
    <source>
        <dbReference type="ARBA" id="ARBA00023015"/>
    </source>
</evidence>
<dbReference type="InterPro" id="IPR014284">
    <property type="entry name" value="RNA_pol_sigma-70_dom"/>
</dbReference>
<evidence type="ECO:0000256" key="3">
    <source>
        <dbReference type="ARBA" id="ARBA00023082"/>
    </source>
</evidence>
<dbReference type="Pfam" id="PF04542">
    <property type="entry name" value="Sigma70_r2"/>
    <property type="match status" value="1"/>
</dbReference>
<dbReference type="NCBIfam" id="TIGR02983">
    <property type="entry name" value="SigE-fam_strep"/>
    <property type="match status" value="1"/>
</dbReference>
<keyword evidence="5" id="KW-0804">Transcription</keyword>
<evidence type="ECO:0000313" key="9">
    <source>
        <dbReference type="Proteomes" id="UP000660611"/>
    </source>
</evidence>
<dbReference type="InterPro" id="IPR013249">
    <property type="entry name" value="RNA_pol_sigma70_r4_t2"/>
</dbReference>
<keyword evidence="3" id="KW-0731">Sigma factor</keyword>
<evidence type="ECO:0000259" key="7">
    <source>
        <dbReference type="Pfam" id="PF08281"/>
    </source>
</evidence>
<comment type="caution">
    <text evidence="8">The sequence shown here is derived from an EMBL/GenBank/DDBJ whole genome shotgun (WGS) entry which is preliminary data.</text>
</comment>
<dbReference type="InterPro" id="IPR013324">
    <property type="entry name" value="RNA_pol_sigma_r3/r4-like"/>
</dbReference>
<dbReference type="Proteomes" id="UP000660611">
    <property type="component" value="Unassembled WGS sequence"/>
</dbReference>
<dbReference type="Pfam" id="PF08281">
    <property type="entry name" value="Sigma70_r4_2"/>
    <property type="match status" value="1"/>
</dbReference>
<dbReference type="Gene3D" id="1.10.1740.10">
    <property type="match status" value="1"/>
</dbReference>
<dbReference type="GO" id="GO:0016987">
    <property type="term" value="F:sigma factor activity"/>
    <property type="evidence" value="ECO:0007669"/>
    <property type="project" value="UniProtKB-KW"/>
</dbReference>
<dbReference type="InterPro" id="IPR039425">
    <property type="entry name" value="RNA_pol_sigma-70-like"/>
</dbReference>